<evidence type="ECO:0000313" key="4">
    <source>
        <dbReference type="Proteomes" id="UP001187734"/>
    </source>
</evidence>
<protein>
    <recommendedName>
        <fullName evidence="5">Thioesterase domain-containing protein</fullName>
    </recommendedName>
</protein>
<keyword evidence="4" id="KW-1185">Reference proteome</keyword>
<dbReference type="AlphaFoldDB" id="A0AAE8M4W3"/>
<dbReference type="Gene3D" id="2.40.160.210">
    <property type="entry name" value="Acyl-CoA thioesterase, double hotdog domain"/>
    <property type="match status" value="1"/>
</dbReference>
<dbReference type="InterPro" id="IPR042171">
    <property type="entry name" value="Acyl-CoA_hotdog"/>
</dbReference>
<dbReference type="CDD" id="cd03440">
    <property type="entry name" value="hot_dog"/>
    <property type="match status" value="1"/>
</dbReference>
<dbReference type="InterPro" id="IPR052389">
    <property type="entry name" value="Sec_Metab_Biosynth-Assoc"/>
</dbReference>
<evidence type="ECO:0000259" key="2">
    <source>
        <dbReference type="Pfam" id="PF20789"/>
    </source>
</evidence>
<sequence>MGQNFKQEIIPQQTGPSSYTILPQDDWAMGPALHGGCVASVIHATASNYLTTALAKYRQPDVLTLHIEYLRYCTTQKLDIDVIDLKRGSSHCTIQLQVSQEKQLKVVALATSTNFSQTLGPTSDTQWALNPPPTSIPDFHKIVSNNPDPKWVPGLTKGDVFPMGQRIISLYERGGMQVDGLVDAWNGFPGERMQASHISFMCDFMPSMADTLLRSGGMYDGRSNLRKMEAWAGKNPGVVCELNTSLSEAANEKFSENTVSLDIEFKKRLPEDGLRWIFSRVVTKKLHGGRMDMDVTICDERMDLYNKLFQANITDHLSPLPDTNYSKAAGYQTVRYPFSGLVGTPKLQKKTDFHNKQLRELGVDETNKMLNLNIMTWLNQVNFENNKGKTIKVNVSYKYGACLNAPNYTVFSNTTSTQQWNNDRLGTKGYVPIPIFFFHHCFVDLVFHQWQKKNDALESFEIIPGYPGTNSVDNQGTTPGVAGRTWLTLDSALDPFKKPGSQTDPMTSRDVVNPHTLGYTYEYNSSSPNNFNAGNPDLYVPQDEDPNPILAVSNINRSAIGGSFMITAFSKSEINEEPVLAGTEAVLSRWHVAGCANCQNHLEVRTHIPLDGWSKEKAENAEFDVKLQTRDPRVADHVNFGDVPDQQPAPSFRFVTSHMR</sequence>
<dbReference type="Pfam" id="PF13622">
    <property type="entry name" value="4HBT_3"/>
    <property type="match status" value="1"/>
</dbReference>
<dbReference type="EMBL" id="ONZP01000125">
    <property type="protein sequence ID" value="SPJ74471.1"/>
    <property type="molecule type" value="Genomic_DNA"/>
</dbReference>
<gene>
    <name evidence="3" type="ORF">FTOL_04202</name>
</gene>
<dbReference type="SUPFAM" id="SSF48056">
    <property type="entry name" value="Di-copper centre-containing domain"/>
    <property type="match status" value="1"/>
</dbReference>
<evidence type="ECO:0000259" key="1">
    <source>
        <dbReference type="Pfam" id="PF13622"/>
    </source>
</evidence>
<reference evidence="3" key="1">
    <citation type="submission" date="2018-03" db="EMBL/GenBank/DDBJ databases">
        <authorList>
            <person name="Guldener U."/>
        </authorList>
    </citation>
    <scope>NUCLEOTIDE SEQUENCE</scope>
</reference>
<dbReference type="Gene3D" id="1.10.1280.10">
    <property type="entry name" value="Di-copper center containing domain from catechol oxidase"/>
    <property type="match status" value="2"/>
</dbReference>
<dbReference type="Proteomes" id="UP001187734">
    <property type="component" value="Unassembled WGS sequence"/>
</dbReference>
<proteinExistence type="predicted"/>
<dbReference type="PANTHER" id="PTHR38110">
    <property type="entry name" value="CHROMOSOME 23, WHOLE GENOME SHOTGUN SEQUENCE"/>
    <property type="match status" value="1"/>
</dbReference>
<dbReference type="SUPFAM" id="SSF54637">
    <property type="entry name" value="Thioesterase/thiol ester dehydrase-isomerase"/>
    <property type="match status" value="1"/>
</dbReference>
<dbReference type="PANTHER" id="PTHR38110:SF4">
    <property type="entry name" value="THIOESTERASE-LIKE SUPERFAMILY-DOMAIN-CONTAINING PROTEIN"/>
    <property type="match status" value="1"/>
</dbReference>
<feature type="domain" description="Acyl-CoA thioesterase-like C-terminal" evidence="2">
    <location>
        <begin position="161"/>
        <end position="304"/>
    </location>
</feature>
<dbReference type="InterPro" id="IPR029069">
    <property type="entry name" value="HotDog_dom_sf"/>
</dbReference>
<evidence type="ECO:0008006" key="5">
    <source>
        <dbReference type="Google" id="ProtNLM"/>
    </source>
</evidence>
<feature type="domain" description="Acyl-CoA thioesterase-like N-terminal HotDog" evidence="1">
    <location>
        <begin position="25"/>
        <end position="111"/>
    </location>
</feature>
<dbReference type="InterPro" id="IPR008922">
    <property type="entry name" value="Di-copper_centre_dom_sf"/>
</dbReference>
<dbReference type="InterPro" id="IPR049449">
    <property type="entry name" value="TesB_ACOT8-like_N"/>
</dbReference>
<accession>A0AAE8M4W3</accession>
<organism evidence="3 4">
    <name type="scientific">Fusarium torulosum</name>
    <dbReference type="NCBI Taxonomy" id="33205"/>
    <lineage>
        <taxon>Eukaryota</taxon>
        <taxon>Fungi</taxon>
        <taxon>Dikarya</taxon>
        <taxon>Ascomycota</taxon>
        <taxon>Pezizomycotina</taxon>
        <taxon>Sordariomycetes</taxon>
        <taxon>Hypocreomycetidae</taxon>
        <taxon>Hypocreales</taxon>
        <taxon>Nectriaceae</taxon>
        <taxon>Fusarium</taxon>
    </lineage>
</organism>
<name>A0AAE8M4W3_9HYPO</name>
<comment type="caution">
    <text evidence="3">The sequence shown here is derived from an EMBL/GenBank/DDBJ whole genome shotgun (WGS) entry which is preliminary data.</text>
</comment>
<dbReference type="InterPro" id="IPR049450">
    <property type="entry name" value="ACOT8-like_C"/>
</dbReference>
<dbReference type="Pfam" id="PF20789">
    <property type="entry name" value="4HBT_3C"/>
    <property type="match status" value="1"/>
</dbReference>
<evidence type="ECO:0000313" key="3">
    <source>
        <dbReference type="EMBL" id="SPJ74471.1"/>
    </source>
</evidence>